<keyword evidence="2" id="KW-1185">Reference proteome</keyword>
<dbReference type="EMBL" id="CP020660">
    <property type="protein sequence ID" value="ATF09925.1"/>
    <property type="molecule type" value="Genomic_DNA"/>
</dbReference>
<name>A0A291BAB5_9GAMM</name>
<protein>
    <submittedName>
        <fullName evidence="1">Uncharacterized protein</fullName>
    </submittedName>
</protein>
<organism evidence="1 2">
    <name type="scientific">Candidatus Enterovibrio altilux</name>
    <dbReference type="NCBI Taxonomy" id="1927128"/>
    <lineage>
        <taxon>Bacteria</taxon>
        <taxon>Pseudomonadati</taxon>
        <taxon>Pseudomonadota</taxon>
        <taxon>Gammaproteobacteria</taxon>
        <taxon>Vibrionales</taxon>
        <taxon>Vibrionaceae</taxon>
        <taxon>Enterovibrio</taxon>
    </lineage>
</organism>
<dbReference type="KEGG" id="elux:BTN50_1449"/>
<sequence length="46" mass="5040">MTKNKGIVEYLAIDFTSLKSTVKANGEEKSMALMKNSESDASDISR</sequence>
<dbReference type="AlphaFoldDB" id="A0A291BAB5"/>
<reference evidence="2" key="1">
    <citation type="submission" date="2017-04" db="EMBL/GenBank/DDBJ databases">
        <title>Genome evolution of the luminous symbionts of deep sea anglerfish.</title>
        <authorList>
            <person name="Hendry T.A."/>
        </authorList>
    </citation>
    <scope>NUCLEOTIDE SEQUENCE [LARGE SCALE GENOMIC DNA]</scope>
</reference>
<dbReference type="Proteomes" id="UP000218160">
    <property type="component" value="Chromosome 1"/>
</dbReference>
<evidence type="ECO:0000313" key="2">
    <source>
        <dbReference type="Proteomes" id="UP000218160"/>
    </source>
</evidence>
<proteinExistence type="predicted"/>
<evidence type="ECO:0000313" key="1">
    <source>
        <dbReference type="EMBL" id="ATF09925.1"/>
    </source>
</evidence>
<accession>A0A291BAB5</accession>
<gene>
    <name evidence="1" type="ORF">BTN50_1449</name>
</gene>